<feature type="transmembrane region" description="Helical" evidence="5">
    <location>
        <begin position="14"/>
        <end position="33"/>
    </location>
</feature>
<keyword evidence="4 5" id="KW-0472">Membrane</keyword>
<dbReference type="EMBL" id="JANBVO010000008">
    <property type="protein sequence ID" value="KAJ9150418.1"/>
    <property type="molecule type" value="Genomic_DNA"/>
</dbReference>
<reference evidence="7" key="1">
    <citation type="submission" date="2022-07" db="EMBL/GenBank/DDBJ databases">
        <title>Fungi with potential for degradation of polypropylene.</title>
        <authorList>
            <person name="Gostincar C."/>
        </authorList>
    </citation>
    <scope>NUCLEOTIDE SEQUENCE</scope>
    <source>
        <strain evidence="7">EXF-13308</strain>
    </source>
</reference>
<evidence type="ECO:0000256" key="3">
    <source>
        <dbReference type="ARBA" id="ARBA00022989"/>
    </source>
</evidence>
<comment type="caution">
    <text evidence="7">The sequence shown here is derived from an EMBL/GenBank/DDBJ whole genome shotgun (WGS) entry which is preliminary data.</text>
</comment>
<evidence type="ECO:0000259" key="6">
    <source>
        <dbReference type="Pfam" id="PF01284"/>
    </source>
</evidence>
<evidence type="ECO:0000256" key="5">
    <source>
        <dbReference type="SAM" id="Phobius"/>
    </source>
</evidence>
<feature type="domain" description="MARVEL" evidence="6">
    <location>
        <begin position="9"/>
        <end position="171"/>
    </location>
</feature>
<dbReference type="AlphaFoldDB" id="A0AA38RXY1"/>
<dbReference type="GO" id="GO:0005886">
    <property type="term" value="C:plasma membrane"/>
    <property type="evidence" value="ECO:0007669"/>
    <property type="project" value="TreeGrafter"/>
</dbReference>
<evidence type="ECO:0000256" key="4">
    <source>
        <dbReference type="ARBA" id="ARBA00023136"/>
    </source>
</evidence>
<feature type="transmembrane region" description="Helical" evidence="5">
    <location>
        <begin position="71"/>
        <end position="94"/>
    </location>
</feature>
<evidence type="ECO:0000313" key="8">
    <source>
        <dbReference type="Proteomes" id="UP001174694"/>
    </source>
</evidence>
<dbReference type="GO" id="GO:0032126">
    <property type="term" value="C:eisosome"/>
    <property type="evidence" value="ECO:0007669"/>
    <property type="project" value="TreeGrafter"/>
</dbReference>
<evidence type="ECO:0000256" key="2">
    <source>
        <dbReference type="ARBA" id="ARBA00022692"/>
    </source>
</evidence>
<dbReference type="PANTHER" id="PTHR28165:SF2">
    <property type="entry name" value="MARVEL DOMAIN-CONTAINING PROTEIN"/>
    <property type="match status" value="1"/>
</dbReference>
<dbReference type="GO" id="GO:0072659">
    <property type="term" value="P:protein localization to plasma membrane"/>
    <property type="evidence" value="ECO:0007669"/>
    <property type="project" value="TreeGrafter"/>
</dbReference>
<evidence type="ECO:0000256" key="1">
    <source>
        <dbReference type="ARBA" id="ARBA00004141"/>
    </source>
</evidence>
<organism evidence="7 8">
    <name type="scientific">Pleurostoma richardsiae</name>
    <dbReference type="NCBI Taxonomy" id="41990"/>
    <lineage>
        <taxon>Eukaryota</taxon>
        <taxon>Fungi</taxon>
        <taxon>Dikarya</taxon>
        <taxon>Ascomycota</taxon>
        <taxon>Pezizomycotina</taxon>
        <taxon>Sordariomycetes</taxon>
        <taxon>Sordariomycetidae</taxon>
        <taxon>Calosphaeriales</taxon>
        <taxon>Pleurostomataceae</taxon>
        <taxon>Pleurostoma</taxon>
    </lineage>
</organism>
<sequence length="187" mass="19850">MAVSLSLVAIVTRAFQIIFGAVILGISVTLIKAQVYGDAPVTTKYSAFCGAFAIFVGLTGLLLLFVESIPFVIALGIDALGTVLLLAAGIAWAVGLRGVNCNLGSHDDERWVNLFKCSLINEGRKGDNVGVGFGKSTGEAFNAVKANCQRARVGEVFCFLSVGFLLALLFLSWVLTRKRRGGSRYVA</sequence>
<dbReference type="Proteomes" id="UP001174694">
    <property type="component" value="Unassembled WGS sequence"/>
</dbReference>
<protein>
    <recommendedName>
        <fullName evidence="6">MARVEL domain-containing protein</fullName>
    </recommendedName>
</protein>
<dbReference type="GO" id="GO:0070941">
    <property type="term" value="P:eisosome assembly"/>
    <property type="evidence" value="ECO:0007669"/>
    <property type="project" value="TreeGrafter"/>
</dbReference>
<dbReference type="Pfam" id="PF01284">
    <property type="entry name" value="MARVEL"/>
    <property type="match status" value="1"/>
</dbReference>
<feature type="transmembrane region" description="Helical" evidence="5">
    <location>
        <begin position="156"/>
        <end position="175"/>
    </location>
</feature>
<dbReference type="PANTHER" id="PTHR28165">
    <property type="entry name" value="NON-CLASSICAL EXPORT PROTEIN 2-RELATED"/>
    <property type="match status" value="1"/>
</dbReference>
<evidence type="ECO:0000313" key="7">
    <source>
        <dbReference type="EMBL" id="KAJ9150418.1"/>
    </source>
</evidence>
<comment type="subcellular location">
    <subcellularLocation>
        <location evidence="1">Membrane</location>
        <topology evidence="1">Multi-pass membrane protein</topology>
    </subcellularLocation>
</comment>
<keyword evidence="3 5" id="KW-1133">Transmembrane helix</keyword>
<feature type="transmembrane region" description="Helical" evidence="5">
    <location>
        <begin position="45"/>
        <end position="65"/>
    </location>
</feature>
<dbReference type="InterPro" id="IPR008253">
    <property type="entry name" value="Marvel"/>
</dbReference>
<dbReference type="InterPro" id="IPR052649">
    <property type="entry name" value="NCE102-like"/>
</dbReference>
<keyword evidence="8" id="KW-1185">Reference proteome</keyword>
<keyword evidence="2 5" id="KW-0812">Transmembrane</keyword>
<name>A0AA38RXY1_9PEZI</name>
<gene>
    <name evidence="7" type="ORF">NKR23_g3686</name>
</gene>
<accession>A0AA38RXY1</accession>
<proteinExistence type="predicted"/>